<dbReference type="RefSeq" id="WP_156711293.1">
    <property type="nucleotide sequence ID" value="NZ_WPHG01000001.1"/>
</dbReference>
<keyword evidence="5 6" id="KW-0472">Membrane</keyword>
<reference evidence="8 9" key="1">
    <citation type="submission" date="2019-12" db="EMBL/GenBank/DDBJ databases">
        <title>Nitratireductor arenosus sp. nov., Isolated from sea sand, Jeju island, South Korea.</title>
        <authorList>
            <person name="Kim W."/>
        </authorList>
    </citation>
    <scope>NUCLEOTIDE SEQUENCE [LARGE SCALE GENOMIC DNA]</scope>
    <source>
        <strain evidence="8 9">CAU 1489</strain>
    </source>
</reference>
<dbReference type="PANTHER" id="PTHR42920:SF11">
    <property type="entry name" value="INNER MEMBRANE PROTEIN YTFF"/>
    <property type="match status" value="1"/>
</dbReference>
<protein>
    <submittedName>
        <fullName evidence="8">EamA family transporter</fullName>
    </submittedName>
</protein>
<evidence type="ECO:0000256" key="4">
    <source>
        <dbReference type="ARBA" id="ARBA00022989"/>
    </source>
</evidence>
<comment type="subcellular location">
    <subcellularLocation>
        <location evidence="1">Cell membrane</location>
        <topology evidence="1">Multi-pass membrane protein</topology>
    </subcellularLocation>
</comment>
<feature type="domain" description="EamA" evidence="7">
    <location>
        <begin position="153"/>
        <end position="286"/>
    </location>
</feature>
<dbReference type="AlphaFoldDB" id="A0A844QED0"/>
<evidence type="ECO:0000313" key="8">
    <source>
        <dbReference type="EMBL" id="MVA96341.1"/>
    </source>
</evidence>
<keyword evidence="9" id="KW-1185">Reference proteome</keyword>
<organism evidence="8 9">
    <name type="scientific">Nitratireductor arenosus</name>
    <dbReference type="NCBI Taxonomy" id="2682096"/>
    <lineage>
        <taxon>Bacteria</taxon>
        <taxon>Pseudomonadati</taxon>
        <taxon>Pseudomonadota</taxon>
        <taxon>Alphaproteobacteria</taxon>
        <taxon>Hyphomicrobiales</taxon>
        <taxon>Phyllobacteriaceae</taxon>
        <taxon>Nitratireductor</taxon>
    </lineage>
</organism>
<feature type="transmembrane region" description="Helical" evidence="6">
    <location>
        <begin position="156"/>
        <end position="174"/>
    </location>
</feature>
<gene>
    <name evidence="8" type="ORF">GN330_03655</name>
</gene>
<dbReference type="Proteomes" id="UP000463224">
    <property type="component" value="Unassembled WGS sequence"/>
</dbReference>
<feature type="transmembrane region" description="Helical" evidence="6">
    <location>
        <begin position="216"/>
        <end position="234"/>
    </location>
</feature>
<evidence type="ECO:0000256" key="1">
    <source>
        <dbReference type="ARBA" id="ARBA00004651"/>
    </source>
</evidence>
<feature type="transmembrane region" description="Helical" evidence="6">
    <location>
        <begin position="100"/>
        <end position="117"/>
    </location>
</feature>
<sequence length="301" mass="32531">MQRNAYFLLLATTLFWGANAVAGKLAVGHVSPMVLTALRWAAAFLVLFCVGHRRLRVDWLLVRRHLAVLFLLGFFGFTLFNVALYTALAHTSAINVSIEQGGIPMFIFLLNFLVFRVRVAPGQMIGFAVSVAGVVIVASHGAPARLLALELNIGDALMLGAVLVYAGYTVALRFRPAIHWQSFIMVLSAAAFLGTLPFVAAEQAFGALVWPDGRGWALVAFIALFPSLLAQVFYVRGVELIGANRAGLFVNLVPIFGTVLSILVLGEDLRPYHALALAMTLGGIFIAERSGRRLARSPAEP</sequence>
<dbReference type="Pfam" id="PF00892">
    <property type="entry name" value="EamA"/>
    <property type="match status" value="2"/>
</dbReference>
<dbReference type="EMBL" id="WPHG01000001">
    <property type="protein sequence ID" value="MVA96341.1"/>
    <property type="molecule type" value="Genomic_DNA"/>
</dbReference>
<proteinExistence type="predicted"/>
<keyword evidence="3 6" id="KW-0812">Transmembrane</keyword>
<evidence type="ECO:0000256" key="5">
    <source>
        <dbReference type="ARBA" id="ARBA00023136"/>
    </source>
</evidence>
<feature type="transmembrane region" description="Helical" evidence="6">
    <location>
        <begin position="66"/>
        <end position="88"/>
    </location>
</feature>
<evidence type="ECO:0000259" key="7">
    <source>
        <dbReference type="Pfam" id="PF00892"/>
    </source>
</evidence>
<name>A0A844QED0_9HYPH</name>
<dbReference type="InterPro" id="IPR051258">
    <property type="entry name" value="Diverse_Substrate_Transporter"/>
</dbReference>
<comment type="caution">
    <text evidence="8">The sequence shown here is derived from an EMBL/GenBank/DDBJ whole genome shotgun (WGS) entry which is preliminary data.</text>
</comment>
<evidence type="ECO:0000256" key="3">
    <source>
        <dbReference type="ARBA" id="ARBA00022692"/>
    </source>
</evidence>
<dbReference type="InterPro" id="IPR037185">
    <property type="entry name" value="EmrE-like"/>
</dbReference>
<evidence type="ECO:0000313" key="9">
    <source>
        <dbReference type="Proteomes" id="UP000463224"/>
    </source>
</evidence>
<feature type="transmembrane region" description="Helical" evidence="6">
    <location>
        <begin position="271"/>
        <end position="287"/>
    </location>
</feature>
<dbReference type="SUPFAM" id="SSF103481">
    <property type="entry name" value="Multidrug resistance efflux transporter EmrE"/>
    <property type="match status" value="2"/>
</dbReference>
<dbReference type="PANTHER" id="PTHR42920">
    <property type="entry name" value="OS03G0707200 PROTEIN-RELATED"/>
    <property type="match status" value="1"/>
</dbReference>
<accession>A0A844QED0</accession>
<keyword evidence="2" id="KW-1003">Cell membrane</keyword>
<feature type="transmembrane region" description="Helical" evidence="6">
    <location>
        <begin position="246"/>
        <end position="265"/>
    </location>
</feature>
<feature type="domain" description="EamA" evidence="7">
    <location>
        <begin position="5"/>
        <end position="137"/>
    </location>
</feature>
<dbReference type="GO" id="GO:0005886">
    <property type="term" value="C:plasma membrane"/>
    <property type="evidence" value="ECO:0007669"/>
    <property type="project" value="UniProtKB-SubCell"/>
</dbReference>
<feature type="transmembrane region" description="Helical" evidence="6">
    <location>
        <begin position="30"/>
        <end position="50"/>
    </location>
</feature>
<keyword evidence="4 6" id="KW-1133">Transmembrane helix</keyword>
<evidence type="ECO:0000256" key="6">
    <source>
        <dbReference type="SAM" id="Phobius"/>
    </source>
</evidence>
<evidence type="ECO:0000256" key="2">
    <source>
        <dbReference type="ARBA" id="ARBA00022475"/>
    </source>
</evidence>
<feature type="transmembrane region" description="Helical" evidence="6">
    <location>
        <begin position="186"/>
        <end position="210"/>
    </location>
</feature>
<feature type="transmembrane region" description="Helical" evidence="6">
    <location>
        <begin position="124"/>
        <end position="144"/>
    </location>
</feature>
<dbReference type="InterPro" id="IPR000620">
    <property type="entry name" value="EamA_dom"/>
</dbReference>